<reference evidence="1" key="1">
    <citation type="journal article" date="2020" name="Nature">
        <title>Giant virus diversity and host interactions through global metagenomics.</title>
        <authorList>
            <person name="Schulz F."/>
            <person name="Roux S."/>
            <person name="Paez-Espino D."/>
            <person name="Jungbluth S."/>
            <person name="Walsh D.A."/>
            <person name="Denef V.J."/>
            <person name="McMahon K.D."/>
            <person name="Konstantinidis K.T."/>
            <person name="Eloe-Fadrosh E.A."/>
            <person name="Kyrpides N.C."/>
            <person name="Woyke T."/>
        </authorList>
    </citation>
    <scope>NUCLEOTIDE SEQUENCE</scope>
    <source>
        <strain evidence="1">GVMAG-M-3300001348-25</strain>
    </source>
</reference>
<dbReference type="Gene3D" id="1.20.272.10">
    <property type="match status" value="1"/>
</dbReference>
<dbReference type="InterPro" id="IPR008921">
    <property type="entry name" value="DNA_pol3_clamp-load_cplx_C"/>
</dbReference>
<dbReference type="GO" id="GO:0006260">
    <property type="term" value="P:DNA replication"/>
    <property type="evidence" value="ECO:0007669"/>
    <property type="project" value="InterPro"/>
</dbReference>
<name>A0A6C0EJI1_9ZZZZ</name>
<dbReference type="AlphaFoldDB" id="A0A6C0EJI1"/>
<accession>A0A6C0EJI1</accession>
<dbReference type="EMBL" id="MN738859">
    <property type="protein sequence ID" value="QHT28490.1"/>
    <property type="molecule type" value="Genomic_DNA"/>
</dbReference>
<dbReference type="SUPFAM" id="SSF48019">
    <property type="entry name" value="post-AAA+ oligomerization domain-like"/>
    <property type="match status" value="1"/>
</dbReference>
<evidence type="ECO:0000313" key="1">
    <source>
        <dbReference type="EMBL" id="QHT28490.1"/>
    </source>
</evidence>
<organism evidence="1">
    <name type="scientific">viral metagenome</name>
    <dbReference type="NCBI Taxonomy" id="1070528"/>
    <lineage>
        <taxon>unclassified sequences</taxon>
        <taxon>metagenomes</taxon>
        <taxon>organismal metagenomes</taxon>
    </lineage>
</organism>
<sequence>MNVEIQDIREIKDMRITTFSKYKKTEVKKALLKSLRENKIEYSLHWCVEMLCSGHFLDLWSIFILYSCENIHLGNPKLFVYLAKRLESFRYIVRNGYGSNELYVRNHNEVRKIFFEICAIISQSKRKHSLQVIKVHPTDFDITTISDKFNAPNSKYAKHLIRDDDPQELLIPCNELYYHLFETKNNLMACYWCQWIIEFEIICKKKKKKCMCETRSFVKVDDKQMKDCVWLVWEIFLDISDKKNDKLIVSIVESLLELFMVRYSSNGANSRKMILYCVVTFLTEYVDKEIPCVNNVFIVESCISKINNYFQEIKKNEQKPATDYLFNNVEKKSNLDKTMAKLEIMKKM</sequence>
<protein>
    <submittedName>
        <fullName evidence="1">Uncharacterized protein</fullName>
    </submittedName>
</protein>
<dbReference type="GO" id="GO:0003677">
    <property type="term" value="F:DNA binding"/>
    <property type="evidence" value="ECO:0007669"/>
    <property type="project" value="InterPro"/>
</dbReference>
<proteinExistence type="predicted"/>